<dbReference type="GO" id="GO:0006665">
    <property type="term" value="P:sphingolipid metabolic process"/>
    <property type="evidence" value="ECO:0007669"/>
    <property type="project" value="UniProtKB-KW"/>
</dbReference>
<feature type="transmembrane region" description="Helical" evidence="14">
    <location>
        <begin position="360"/>
        <end position="384"/>
    </location>
</feature>
<dbReference type="InterPro" id="IPR038772">
    <property type="entry name" value="Sph/SMPD2-like"/>
</dbReference>
<dbReference type="Proteomes" id="UP000549394">
    <property type="component" value="Unassembled WGS sequence"/>
</dbReference>
<accession>A0A7I8V8N6</accession>
<evidence type="ECO:0000259" key="15">
    <source>
        <dbReference type="Pfam" id="PF03372"/>
    </source>
</evidence>
<evidence type="ECO:0000313" key="16">
    <source>
        <dbReference type="EMBL" id="CAD5112604.1"/>
    </source>
</evidence>
<dbReference type="Pfam" id="PF03372">
    <property type="entry name" value="Exo_endo_phos"/>
    <property type="match status" value="1"/>
</dbReference>
<dbReference type="InterPro" id="IPR005135">
    <property type="entry name" value="Endo/exonuclease/phosphatase"/>
</dbReference>
<keyword evidence="10" id="KW-0746">Sphingolipid metabolism</keyword>
<feature type="transmembrane region" description="Helical" evidence="14">
    <location>
        <begin position="322"/>
        <end position="340"/>
    </location>
</feature>
<dbReference type="Gene3D" id="3.60.10.10">
    <property type="entry name" value="Endonuclease/exonuclease/phosphatase"/>
    <property type="match status" value="1"/>
</dbReference>
<comment type="subcellular location">
    <subcellularLocation>
        <location evidence="1">Membrane</location>
        <topology evidence="1">Multi-pass membrane protein</topology>
    </subcellularLocation>
</comment>
<keyword evidence="7" id="KW-0479">Metal-binding</keyword>
<organism evidence="16 17">
    <name type="scientific">Dimorphilus gyrociliatus</name>
    <dbReference type="NCBI Taxonomy" id="2664684"/>
    <lineage>
        <taxon>Eukaryota</taxon>
        <taxon>Metazoa</taxon>
        <taxon>Spiralia</taxon>
        <taxon>Lophotrochozoa</taxon>
        <taxon>Annelida</taxon>
        <taxon>Polychaeta</taxon>
        <taxon>Polychaeta incertae sedis</taxon>
        <taxon>Dinophilidae</taxon>
        <taxon>Dimorphilus</taxon>
    </lineage>
</organism>
<dbReference type="PANTHER" id="PTHR16320:SF24">
    <property type="entry name" value="PHOSPHODIESTERASE, PUTATIVE-RELATED"/>
    <property type="match status" value="1"/>
</dbReference>
<comment type="similarity">
    <text evidence="4">Belongs to the neutral sphingomyelinase family.</text>
</comment>
<dbReference type="EMBL" id="CAJFCJ010000002">
    <property type="protein sequence ID" value="CAD5112604.1"/>
    <property type="molecule type" value="Genomic_DNA"/>
</dbReference>
<keyword evidence="8" id="KW-0378">Hydrolase</keyword>
<evidence type="ECO:0000256" key="6">
    <source>
        <dbReference type="ARBA" id="ARBA00022692"/>
    </source>
</evidence>
<comment type="pathway">
    <text evidence="2">Lipid metabolism; sphingolipid metabolism.</text>
</comment>
<keyword evidence="13 14" id="KW-0472">Membrane</keyword>
<evidence type="ECO:0000256" key="8">
    <source>
        <dbReference type="ARBA" id="ARBA00022801"/>
    </source>
</evidence>
<evidence type="ECO:0000256" key="4">
    <source>
        <dbReference type="ARBA" id="ARBA00006335"/>
    </source>
</evidence>
<comment type="caution">
    <text evidence="16">The sequence shown here is derived from an EMBL/GenBank/DDBJ whole genome shotgun (WGS) entry which is preliminary data.</text>
</comment>
<dbReference type="OrthoDB" id="387657at2759"/>
<comment type="pathway">
    <text evidence="3">Sphingolipid metabolism.</text>
</comment>
<evidence type="ECO:0000256" key="11">
    <source>
        <dbReference type="ARBA" id="ARBA00022989"/>
    </source>
</evidence>
<name>A0A7I8V8N6_9ANNE</name>
<evidence type="ECO:0000256" key="12">
    <source>
        <dbReference type="ARBA" id="ARBA00023098"/>
    </source>
</evidence>
<keyword evidence="9" id="KW-0460">Magnesium</keyword>
<proteinExistence type="inferred from homology"/>
<keyword evidence="12" id="KW-0443">Lipid metabolism</keyword>
<dbReference type="InterPro" id="IPR036691">
    <property type="entry name" value="Endo/exonu/phosph_ase_sf"/>
</dbReference>
<evidence type="ECO:0000256" key="7">
    <source>
        <dbReference type="ARBA" id="ARBA00022723"/>
    </source>
</evidence>
<protein>
    <recommendedName>
        <fullName evidence="5">sphingomyelin phosphodiesterase</fullName>
        <ecNumber evidence="5">3.1.4.12</ecNumber>
    </recommendedName>
</protein>
<dbReference type="AlphaFoldDB" id="A0A7I8V8N6"/>
<feature type="domain" description="Endonuclease/exonuclease/phosphatase" evidence="15">
    <location>
        <begin position="10"/>
        <end position="270"/>
    </location>
</feature>
<dbReference type="PANTHER" id="PTHR16320">
    <property type="entry name" value="SPHINGOMYELINASE FAMILY MEMBER"/>
    <property type="match status" value="1"/>
</dbReference>
<evidence type="ECO:0000256" key="13">
    <source>
        <dbReference type="ARBA" id="ARBA00023136"/>
    </source>
</evidence>
<evidence type="ECO:0000256" key="1">
    <source>
        <dbReference type="ARBA" id="ARBA00004141"/>
    </source>
</evidence>
<evidence type="ECO:0000256" key="5">
    <source>
        <dbReference type="ARBA" id="ARBA00012369"/>
    </source>
</evidence>
<gene>
    <name evidence="16" type="ORF">DGYR_LOCUS1714</name>
</gene>
<evidence type="ECO:0000256" key="10">
    <source>
        <dbReference type="ARBA" id="ARBA00022919"/>
    </source>
</evidence>
<reference evidence="16 17" key="1">
    <citation type="submission" date="2020-08" db="EMBL/GenBank/DDBJ databases">
        <authorList>
            <person name="Hejnol A."/>
        </authorList>
    </citation>
    <scope>NUCLEOTIDE SEQUENCE [LARGE SCALE GENOMIC DNA]</scope>
</reference>
<dbReference type="GO" id="GO:0046872">
    <property type="term" value="F:metal ion binding"/>
    <property type="evidence" value="ECO:0007669"/>
    <property type="project" value="UniProtKB-KW"/>
</dbReference>
<dbReference type="SUPFAM" id="SSF56219">
    <property type="entry name" value="DNase I-like"/>
    <property type="match status" value="1"/>
</dbReference>
<evidence type="ECO:0000256" key="9">
    <source>
        <dbReference type="ARBA" id="ARBA00022842"/>
    </source>
</evidence>
<dbReference type="GO" id="GO:0004767">
    <property type="term" value="F:sphingomyelin phosphodiesterase activity"/>
    <property type="evidence" value="ECO:0007669"/>
    <property type="project" value="UniProtKB-EC"/>
</dbReference>
<dbReference type="GO" id="GO:0016020">
    <property type="term" value="C:membrane"/>
    <property type="evidence" value="ECO:0007669"/>
    <property type="project" value="UniProtKB-SubCell"/>
</dbReference>
<keyword evidence="11 14" id="KW-1133">Transmembrane helix</keyword>
<evidence type="ECO:0000313" key="17">
    <source>
        <dbReference type="Proteomes" id="UP000549394"/>
    </source>
</evidence>
<sequence length="396" mass="45758">MKDSYRFKILTLNCWGVPTRLACKLRKERISAIGETLNRGEYDIVVLQEIWNQDDYKTLCKLTNEMLPYKHYFYGGMIGTGVCIFSKYRIAETMTWRYTLNGSFYAVHRGDWFGGKGVGLAKLQIGDYRLHIYGTHLHAAYSDTDDEYKMDRLSQAFELSEFVRNTSAGCDGYIVCGDFNYSCGQRGYEIIRANARLKDAWLTQLNKPEDDSQGMTCDKPDNTFYSDKKTVPCRIDFVMYGNNGGVDLKCRQCFVTMRQIPGRDYYYSDHEGVCAEFDLSGNVTMSPTSACSKDELTKLLEPCINLCEKTEVEFDKKRSLSIYLWFFCLLYLFTIYYFSIGELKWMPISMFIALTRFTGSVLACILPWYFLVVCNFELGSLLNVKLNMKNLIQSYD</sequence>
<evidence type="ECO:0000256" key="2">
    <source>
        <dbReference type="ARBA" id="ARBA00004760"/>
    </source>
</evidence>
<keyword evidence="17" id="KW-1185">Reference proteome</keyword>
<keyword evidence="6 14" id="KW-0812">Transmembrane</keyword>
<evidence type="ECO:0000256" key="14">
    <source>
        <dbReference type="SAM" id="Phobius"/>
    </source>
</evidence>
<evidence type="ECO:0000256" key="3">
    <source>
        <dbReference type="ARBA" id="ARBA00004991"/>
    </source>
</evidence>
<dbReference type="EC" id="3.1.4.12" evidence="5"/>